<dbReference type="KEGG" id="rsz:108856770"/>
<evidence type="ECO:0000256" key="1">
    <source>
        <dbReference type="SAM" id="MobiDB-lite"/>
    </source>
</evidence>
<accession>A0A9W3DDE1</accession>
<organism evidence="2 3">
    <name type="scientific">Raphanus sativus</name>
    <name type="common">Radish</name>
    <name type="synonym">Raphanus raphanistrum var. sativus</name>
    <dbReference type="NCBI Taxonomy" id="3726"/>
    <lineage>
        <taxon>Eukaryota</taxon>
        <taxon>Viridiplantae</taxon>
        <taxon>Streptophyta</taxon>
        <taxon>Embryophyta</taxon>
        <taxon>Tracheophyta</taxon>
        <taxon>Spermatophyta</taxon>
        <taxon>Magnoliopsida</taxon>
        <taxon>eudicotyledons</taxon>
        <taxon>Gunneridae</taxon>
        <taxon>Pentapetalae</taxon>
        <taxon>rosids</taxon>
        <taxon>malvids</taxon>
        <taxon>Brassicales</taxon>
        <taxon>Brassicaceae</taxon>
        <taxon>Brassiceae</taxon>
        <taxon>Raphanus</taxon>
    </lineage>
</organism>
<evidence type="ECO:0000313" key="2">
    <source>
        <dbReference type="Proteomes" id="UP000504610"/>
    </source>
</evidence>
<sequence>MISMFLMKKNPLPTPLPDSSSLYNIPTGSSDYNTPETENGSNADVKARPSPYIVSPTFDNRQGLMSMLLMRLREETLINSLRRTYLCHPLGNGSVSDDSSEQYQNGGYIPQHDGASDAMPQANLEGNAFCMTFVGDRKFPRDVICSSSKIPQVDGPMPDAYDEMLSTPNQHVWISSTEGLQQNIFI</sequence>
<proteinExistence type="predicted"/>
<evidence type="ECO:0000313" key="3">
    <source>
        <dbReference type="RefSeq" id="XP_056861885.1"/>
    </source>
</evidence>
<name>A0A9W3DDE1_RAPSA</name>
<protein>
    <submittedName>
        <fullName evidence="3">Uncharacterized protein LOC108856770 isoform X1</fullName>
    </submittedName>
</protein>
<keyword evidence="2" id="KW-1185">Reference proteome</keyword>
<dbReference type="RefSeq" id="XP_056861885.1">
    <property type="nucleotide sequence ID" value="XM_057005905.1"/>
</dbReference>
<reference evidence="3" key="2">
    <citation type="submission" date="2025-08" db="UniProtKB">
        <authorList>
            <consortium name="RefSeq"/>
        </authorList>
    </citation>
    <scope>IDENTIFICATION</scope>
    <source>
        <tissue evidence="3">Leaf</tissue>
    </source>
</reference>
<reference evidence="2" key="1">
    <citation type="journal article" date="2019" name="Database">
        <title>The radish genome database (RadishGD): an integrated information resource for radish genomics.</title>
        <authorList>
            <person name="Yu H.J."/>
            <person name="Baek S."/>
            <person name="Lee Y.J."/>
            <person name="Cho A."/>
            <person name="Mun J.H."/>
        </authorList>
    </citation>
    <scope>NUCLEOTIDE SEQUENCE [LARGE SCALE GENOMIC DNA]</scope>
    <source>
        <strain evidence="2">cv. WK10039</strain>
    </source>
</reference>
<feature type="compositionally biased region" description="Polar residues" evidence="1">
    <location>
        <begin position="23"/>
        <end position="42"/>
    </location>
</feature>
<feature type="region of interest" description="Disordered" evidence="1">
    <location>
        <begin position="16"/>
        <end position="48"/>
    </location>
</feature>
<dbReference type="Proteomes" id="UP000504610">
    <property type="component" value="Chromosome 1"/>
</dbReference>
<dbReference type="AlphaFoldDB" id="A0A9W3DDE1"/>
<dbReference type="GeneID" id="108856770"/>
<dbReference type="OrthoDB" id="6275927at2759"/>
<gene>
    <name evidence="3" type="primary">LOC108856770</name>
</gene>